<sequence length="119" mass="13482">AMGNLTATTNPDNFTVGFTHDPLGRVRSAFDEEGREARRTLDMLGRMRHLLDPNSHAHIFTYYGPEQDVWLQQACDALNRCTTFDYDANGNLGRPGLPVVTRRPRAASTWVLNRWPPRA</sequence>
<evidence type="ECO:0000313" key="1">
    <source>
        <dbReference type="EMBL" id="MBK1707345.1"/>
    </source>
</evidence>
<gene>
    <name evidence="1" type="ORF">CKO40_23135</name>
</gene>
<feature type="non-terminal residue" evidence="1">
    <location>
        <position position="1"/>
    </location>
</feature>
<dbReference type="InterPro" id="IPR006530">
    <property type="entry name" value="YD"/>
</dbReference>
<dbReference type="Proteomes" id="UP001296776">
    <property type="component" value="Unassembled WGS sequence"/>
</dbReference>
<protein>
    <submittedName>
        <fullName evidence="1">Uncharacterized protein</fullName>
    </submittedName>
</protein>
<dbReference type="NCBIfam" id="TIGR01643">
    <property type="entry name" value="YD_repeat_2x"/>
    <property type="match status" value="1"/>
</dbReference>
<comment type="caution">
    <text evidence="1">The sequence shown here is derived from an EMBL/GenBank/DDBJ whole genome shotgun (WGS) entry which is preliminary data.</text>
</comment>
<organism evidence="1 2">
    <name type="scientific">Halochromatium glycolicum</name>
    <dbReference type="NCBI Taxonomy" id="85075"/>
    <lineage>
        <taxon>Bacteria</taxon>
        <taxon>Pseudomonadati</taxon>
        <taxon>Pseudomonadota</taxon>
        <taxon>Gammaproteobacteria</taxon>
        <taxon>Chromatiales</taxon>
        <taxon>Chromatiaceae</taxon>
        <taxon>Halochromatium</taxon>
    </lineage>
</organism>
<dbReference type="RefSeq" id="WP_200348830.1">
    <property type="nucleotide sequence ID" value="NZ_NRSJ01000085.1"/>
</dbReference>
<evidence type="ECO:0000313" key="2">
    <source>
        <dbReference type="Proteomes" id="UP001296776"/>
    </source>
</evidence>
<dbReference type="EMBL" id="NRSJ01000085">
    <property type="protein sequence ID" value="MBK1707345.1"/>
    <property type="molecule type" value="Genomic_DNA"/>
</dbReference>
<accession>A0AAJ0XCN2</accession>
<reference evidence="1" key="1">
    <citation type="submission" date="2017-08" db="EMBL/GenBank/DDBJ databases">
        <authorList>
            <person name="Imhoff J.F."/>
            <person name="Rahn T."/>
            <person name="Kuenzel S."/>
            <person name="Neulinger S.C."/>
        </authorList>
    </citation>
    <scope>NUCLEOTIDE SEQUENCE</scope>
    <source>
        <strain evidence="1">DSM 11080</strain>
    </source>
</reference>
<proteinExistence type="predicted"/>
<dbReference type="AlphaFoldDB" id="A0AAJ0XCN2"/>
<dbReference type="Gene3D" id="2.180.10.10">
    <property type="entry name" value="RHS repeat-associated core"/>
    <property type="match status" value="1"/>
</dbReference>
<keyword evidence="2" id="KW-1185">Reference proteome</keyword>
<name>A0AAJ0XCN2_9GAMM</name>
<reference evidence="1" key="2">
    <citation type="journal article" date="2020" name="Microorganisms">
        <title>Osmotic Adaptation and Compatible Solute Biosynthesis of Phototrophic Bacteria as Revealed from Genome Analyses.</title>
        <authorList>
            <person name="Imhoff J.F."/>
            <person name="Rahn T."/>
            <person name="Kunzel S."/>
            <person name="Keller A."/>
            <person name="Neulinger S.C."/>
        </authorList>
    </citation>
    <scope>NUCLEOTIDE SEQUENCE</scope>
    <source>
        <strain evidence="1">DSM 11080</strain>
    </source>
</reference>